<dbReference type="SMART" id="SM00826">
    <property type="entry name" value="PKS_DH"/>
    <property type="match status" value="1"/>
</dbReference>
<dbReference type="SUPFAM" id="SSF50129">
    <property type="entry name" value="GroES-like"/>
    <property type="match status" value="1"/>
</dbReference>
<dbReference type="Pfam" id="PF02801">
    <property type="entry name" value="Ketoacyl-synt_C"/>
    <property type="match status" value="1"/>
</dbReference>
<dbReference type="InterPro" id="IPR011032">
    <property type="entry name" value="GroES-like_sf"/>
</dbReference>
<dbReference type="Gene3D" id="3.90.180.10">
    <property type="entry name" value="Medium-chain alcohol dehydrogenases, catalytic domain"/>
    <property type="match status" value="1"/>
</dbReference>
<dbReference type="SUPFAM" id="SSF53335">
    <property type="entry name" value="S-adenosyl-L-methionine-dependent methyltransferases"/>
    <property type="match status" value="1"/>
</dbReference>
<dbReference type="SMART" id="SM00822">
    <property type="entry name" value="PKS_KR"/>
    <property type="match status" value="1"/>
</dbReference>
<dbReference type="InterPro" id="IPR016035">
    <property type="entry name" value="Acyl_Trfase/lysoPLipase"/>
</dbReference>
<dbReference type="InterPro" id="IPR013217">
    <property type="entry name" value="Methyltransf_12"/>
</dbReference>
<evidence type="ECO:0000256" key="4">
    <source>
        <dbReference type="ARBA" id="ARBA00022679"/>
    </source>
</evidence>
<dbReference type="Gene3D" id="3.40.50.150">
    <property type="entry name" value="Vaccinia Virus protein VP39"/>
    <property type="match status" value="1"/>
</dbReference>
<dbReference type="SUPFAM" id="SSF53901">
    <property type="entry name" value="Thiolase-like"/>
    <property type="match status" value="1"/>
</dbReference>
<dbReference type="Gene3D" id="3.10.129.110">
    <property type="entry name" value="Polyketide synthase dehydratase"/>
    <property type="match status" value="1"/>
</dbReference>
<dbReference type="Pfam" id="PF08659">
    <property type="entry name" value="KR"/>
    <property type="match status" value="1"/>
</dbReference>
<dbReference type="InterPro" id="IPR020841">
    <property type="entry name" value="PKS_Beta-ketoAc_synthase_dom"/>
</dbReference>
<dbReference type="Pfam" id="PF21089">
    <property type="entry name" value="PKS_DH_N"/>
    <property type="match status" value="1"/>
</dbReference>
<dbReference type="Gene3D" id="3.40.50.720">
    <property type="entry name" value="NAD(P)-binding Rossmann-like Domain"/>
    <property type="match status" value="2"/>
</dbReference>
<dbReference type="EMBL" id="JAQHRD010000006">
    <property type="protein sequence ID" value="KAJ6439324.1"/>
    <property type="molecule type" value="Genomic_DNA"/>
</dbReference>
<dbReference type="InterPro" id="IPR014031">
    <property type="entry name" value="Ketoacyl_synth_C"/>
</dbReference>
<keyword evidence="5" id="KW-0521">NADP</keyword>
<proteinExistence type="predicted"/>
<dbReference type="Proteomes" id="UP001163105">
    <property type="component" value="Unassembled WGS sequence"/>
</dbReference>
<dbReference type="InterPro" id="IPR013149">
    <property type="entry name" value="ADH-like_C"/>
</dbReference>
<dbReference type="InterPro" id="IPR013154">
    <property type="entry name" value="ADH-like_N"/>
</dbReference>
<feature type="active site" description="Proton acceptor; for dehydratase activity" evidence="9">
    <location>
        <position position="651"/>
    </location>
</feature>
<dbReference type="InterPro" id="IPR049900">
    <property type="entry name" value="PKS_mFAS_DH"/>
</dbReference>
<evidence type="ECO:0000256" key="8">
    <source>
        <dbReference type="ARBA" id="ARBA00023315"/>
    </source>
</evidence>
<dbReference type="Gene3D" id="3.40.366.10">
    <property type="entry name" value="Malonyl-Coenzyme A Acyl Carrier Protein, domain 2"/>
    <property type="match status" value="1"/>
</dbReference>
<feature type="domain" description="Ketosynthase family 3 (KS3)" evidence="10">
    <location>
        <begin position="1"/>
        <end position="335"/>
    </location>
</feature>
<evidence type="ECO:0000256" key="5">
    <source>
        <dbReference type="ARBA" id="ARBA00022857"/>
    </source>
</evidence>
<dbReference type="SMART" id="SM00825">
    <property type="entry name" value="PKS_KS"/>
    <property type="match status" value="1"/>
</dbReference>
<dbReference type="PANTHER" id="PTHR43775">
    <property type="entry name" value="FATTY ACID SYNTHASE"/>
    <property type="match status" value="1"/>
</dbReference>
<evidence type="ECO:0000256" key="9">
    <source>
        <dbReference type="PROSITE-ProRule" id="PRU01363"/>
    </source>
</evidence>
<comment type="pathway">
    <text evidence="1">Secondary metabolite biosynthesis.</text>
</comment>
<dbReference type="Pfam" id="PF00107">
    <property type="entry name" value="ADH_zinc_N"/>
    <property type="match status" value="1"/>
</dbReference>
<dbReference type="Pfam" id="PF00698">
    <property type="entry name" value="Acyl_transf_1"/>
    <property type="match status" value="1"/>
</dbReference>
<keyword evidence="6" id="KW-0560">Oxidoreductase</keyword>
<dbReference type="SMART" id="SM00827">
    <property type="entry name" value="PKS_AT"/>
    <property type="match status" value="1"/>
</dbReference>
<dbReference type="SUPFAM" id="SSF52151">
    <property type="entry name" value="FabD/lysophospholipase-like"/>
    <property type="match status" value="1"/>
</dbReference>
<dbReference type="InterPro" id="IPR016036">
    <property type="entry name" value="Malonyl_transacylase_ACP-bd"/>
</dbReference>
<evidence type="ECO:0000256" key="2">
    <source>
        <dbReference type="ARBA" id="ARBA00022450"/>
    </source>
</evidence>
<dbReference type="PROSITE" id="PS52004">
    <property type="entry name" value="KS3_2"/>
    <property type="match status" value="1"/>
</dbReference>
<dbReference type="InterPro" id="IPR020843">
    <property type="entry name" value="ER"/>
</dbReference>
<feature type="region of interest" description="N-terminal hotdog fold" evidence="9">
    <location>
        <begin position="619"/>
        <end position="756"/>
    </location>
</feature>
<reference evidence="12" key="1">
    <citation type="submission" date="2023-01" db="EMBL/GenBank/DDBJ databases">
        <title>The growth and conidiation of Purpureocillium lavendulum are regulated by nitrogen source and histone H3K14 acetylation.</title>
        <authorList>
            <person name="Tang P."/>
            <person name="Han J."/>
            <person name="Zhang C."/>
            <person name="Tang P."/>
            <person name="Qi F."/>
            <person name="Zhang K."/>
            <person name="Liang L."/>
        </authorList>
    </citation>
    <scope>NUCLEOTIDE SEQUENCE</scope>
    <source>
        <strain evidence="12">YMF1.00683</strain>
    </source>
</reference>
<dbReference type="Pfam" id="PF08240">
    <property type="entry name" value="ADH_N"/>
    <property type="match status" value="1"/>
</dbReference>
<dbReference type="InterPro" id="IPR014043">
    <property type="entry name" value="Acyl_transferase_dom"/>
</dbReference>
<dbReference type="PANTHER" id="PTHR43775:SF29">
    <property type="entry name" value="ASPERFURANONE POLYKETIDE SYNTHASE AFOG-RELATED"/>
    <property type="match status" value="1"/>
</dbReference>
<keyword evidence="8" id="KW-0012">Acyltransferase</keyword>
<dbReference type="SMART" id="SM00829">
    <property type="entry name" value="PKS_ER"/>
    <property type="match status" value="1"/>
</dbReference>
<keyword evidence="3" id="KW-0597">Phosphoprotein</keyword>
<dbReference type="InterPro" id="IPR029063">
    <property type="entry name" value="SAM-dependent_MTases_sf"/>
</dbReference>
<feature type="domain" description="PKS/mFAS DH" evidence="11">
    <location>
        <begin position="619"/>
        <end position="927"/>
    </location>
</feature>
<comment type="caution">
    <text evidence="12">The sequence shown here is derived from an EMBL/GenBank/DDBJ whole genome shotgun (WGS) entry which is preliminary data.</text>
</comment>
<dbReference type="GO" id="GO:0016491">
    <property type="term" value="F:oxidoreductase activity"/>
    <property type="evidence" value="ECO:0007669"/>
    <property type="project" value="UniProtKB-KW"/>
</dbReference>
<dbReference type="InterPro" id="IPR001227">
    <property type="entry name" value="Ac_transferase_dom_sf"/>
</dbReference>
<evidence type="ECO:0000256" key="7">
    <source>
        <dbReference type="ARBA" id="ARBA00023268"/>
    </source>
</evidence>
<dbReference type="PROSITE" id="PS52019">
    <property type="entry name" value="PKS_MFAS_DH"/>
    <property type="match status" value="1"/>
</dbReference>
<gene>
    <name evidence="12" type="ORF">O9K51_07209</name>
</gene>
<evidence type="ECO:0000313" key="13">
    <source>
        <dbReference type="Proteomes" id="UP001163105"/>
    </source>
</evidence>
<dbReference type="InterPro" id="IPR013968">
    <property type="entry name" value="PKS_KR"/>
</dbReference>
<organism evidence="12 13">
    <name type="scientific">Purpureocillium lavendulum</name>
    <dbReference type="NCBI Taxonomy" id="1247861"/>
    <lineage>
        <taxon>Eukaryota</taxon>
        <taxon>Fungi</taxon>
        <taxon>Dikarya</taxon>
        <taxon>Ascomycota</taxon>
        <taxon>Pezizomycotina</taxon>
        <taxon>Sordariomycetes</taxon>
        <taxon>Hypocreomycetidae</taxon>
        <taxon>Hypocreales</taxon>
        <taxon>Ophiocordycipitaceae</taxon>
        <taxon>Purpureocillium</taxon>
    </lineage>
</organism>
<dbReference type="InterPro" id="IPR057326">
    <property type="entry name" value="KR_dom"/>
</dbReference>
<feature type="active site" description="Proton donor; for dehydratase activity" evidence="9">
    <location>
        <position position="838"/>
    </location>
</feature>
<evidence type="ECO:0008006" key="14">
    <source>
        <dbReference type="Google" id="ProtNLM"/>
    </source>
</evidence>
<evidence type="ECO:0000259" key="10">
    <source>
        <dbReference type="PROSITE" id="PS52004"/>
    </source>
</evidence>
<dbReference type="CDD" id="cd05195">
    <property type="entry name" value="enoyl_red"/>
    <property type="match status" value="1"/>
</dbReference>
<evidence type="ECO:0000259" key="11">
    <source>
        <dbReference type="PROSITE" id="PS52019"/>
    </source>
</evidence>
<dbReference type="SUPFAM" id="SSF51735">
    <property type="entry name" value="NAD(P)-binding Rossmann-fold domains"/>
    <property type="match status" value="2"/>
</dbReference>
<sequence>MDPQHRLLLEIAYEAFQNGGISLDSLSSSNTGVFVGQWSTDYHDIETRDIDSPPFSLVTGTGAALSSNRVSHHFNLHGPSFTIDTGCSSSLVALHQAVQSLRSGESAQCFVGGVNLLLDPHRFAYQGNLQMLSEEGRCYCFDSRANGYGRGEGCVGMMLKPLSAALRDGNHVRAVIRNSVVNQDGRTPGLTVPSAAAQEEAILKTYQQAGLELDVDYVEAHGTGTRIGDPIEASAIAAVLTKDKPPSYRLPVGSLKGNIGHTEAAAGLAGVLKAVLMLEHNMIPPQANYMRNNPDINLAGLKLRIPVELERQQLQRISVNSGEIAAAYAARAVSFENALASAYFRGRSVDELLTARPDIVGAMLAIGSDPATVNDYLSEVDPGFGSLEIACFNSHRSTTVSGDSIAVDRLKTILDTHGVVNTKLTTRGVAYHSHHMRLASQRYRAALLTLDAGPLEPEPSTVRMFSSVTGAEDNMRMTTNADYWVKNLLQPVLFSQACQRMLQQDGGHTVDMVVEVGPHSQLRGPVNHTLKSMRESHSHIAYASLLKKGVNAEVSLLECLGQMDEQSAMSAVNQLNGLGREGSGRLLADLPPYPFDHDRIFWHETRISKDYRLRQFLPHELLGTLCLDVNWLEPRWRQFVSVKRSPWLRSHIVLGQIVFPAAAYVTMATQAIQQHAQSTRSKARVESASLRNVCFGKGLVLPEDGSDVELLLALRPEARTARESSHSWSEFRIFTTISGKWTEHCRGLVTAETREVDAIVGDMLSAHASHVNAGCIREAVPQEFYNLGHGVGIDWHSPFNNISNFRTGMDACVATARVLDLPVLSGGTDDILHPAMLDSCLFHGLAAVELCGNELKSALVPTFIQELRIACQPPLAPGSKLVSTSTRNPDDSSCHVGIQHVQEQGQTSWILEARGVRTARLAGNTPMDKISRNICHRVEWVAYTDAWMAEHRNLTCKSVVSAASVVDQNNFLHALALYYVQRAISGLSMCDIPSGHYRHFFAWMQSFAGSAPRASMLPESSAGLDTGSMGEAMRRVGPRLTDILTQKVDPLSVLLPDNLLARLYHSRPCNRCVEQMAEYCHALGRQTPNLRILEVGAGTGSATLPVIRALCDRGGRFVQKYDFTDVSPGFFEASKKHLGDFAEVVDFGVLDVERSGKEQGFEEASYDLIIASNVIHATRHISDSLANIRSLLKPGGRLLLMELTKPLSHYNVIFGTFEGWWAGFDEGRQTSPLLSRPEWISRLQLAGFCKPEKLFEDYPEGDGGSIDVFVAKVPLDPGPGEQIPVHLVSSPAAPIGSGELDLLRRACPEAEIASQCLTTPSPGANIAAILPEVAELLCLRSDAICWESFQHWVLAARAVIFISRGQFKSTESAYGGLWAGLARCLRSEKADTPIVTLDIEASTSSVFEKLSKVFPVLIRTLLPNSFSQPSKEENELAERNGQLMESAEPEAAPFLGPGRVLMAELGTLGMLDSIRWKDDGRAKSLGPDDVRLELRAASVNFKDVLIATGQLDGVTEMRNDCSGIVLEVGTNMRERFKPGDAVYALPSSSYSNYPVVHGDCCDIIPDGMSFEEAASIPVVWTTVFYALVEVGRLAKSERILIHSAAGAIGQAAVMLAQYIGAEIFVTVGNPGKRKLLQDTYGIHPDHIFSSRNVDFYDSIRLKTDGYGVDVVLNSLSDDKFRNSCNLLAPFGRFLEIGKKDILNDALMPMGFLLKNITFACVDLVSEIEAASRLIQSGKHTGKLILKVHDNQSVKALPPLPSRAQLRADATYIVVGGFGGLGRAIMRWMAEHGAKHILSVSRSGGGDKHSVALIDELTAKGVQITAKQCDISAADEVRALVQEVDQQGLAPIRGLIQSAMVLQDSLFESMNEDQWRRALAPKVRGTMNLHNSLTRTNVDFFIALSSAVALRGDVSQSNYAAACSFQDALMTHRTSIGMPSYSINRQDFGARV</sequence>
<evidence type="ECO:0000256" key="1">
    <source>
        <dbReference type="ARBA" id="ARBA00005179"/>
    </source>
</evidence>
<feature type="region of interest" description="C-terminal hotdog fold" evidence="9">
    <location>
        <begin position="776"/>
        <end position="927"/>
    </location>
</feature>
<dbReference type="SUPFAM" id="SSF55048">
    <property type="entry name" value="Probable ACP-binding domain of malonyl-CoA ACP transacylase"/>
    <property type="match status" value="1"/>
</dbReference>
<protein>
    <recommendedName>
        <fullName evidence="14">Polyketide synthase</fullName>
    </recommendedName>
</protein>
<dbReference type="GO" id="GO:1901336">
    <property type="term" value="P:lactone biosynthetic process"/>
    <property type="evidence" value="ECO:0007669"/>
    <property type="project" value="UniProtKB-ARBA"/>
</dbReference>
<dbReference type="GO" id="GO:0004312">
    <property type="term" value="F:fatty acid synthase activity"/>
    <property type="evidence" value="ECO:0007669"/>
    <property type="project" value="TreeGrafter"/>
</dbReference>
<keyword evidence="13" id="KW-1185">Reference proteome</keyword>
<name>A0AB34FKT4_9HYPO</name>
<evidence type="ECO:0000256" key="6">
    <source>
        <dbReference type="ARBA" id="ARBA00023002"/>
    </source>
</evidence>
<dbReference type="Pfam" id="PF00109">
    <property type="entry name" value="ketoacyl-synt"/>
    <property type="match status" value="1"/>
</dbReference>
<dbReference type="GO" id="GO:0044550">
    <property type="term" value="P:secondary metabolite biosynthetic process"/>
    <property type="evidence" value="ECO:0007669"/>
    <property type="project" value="TreeGrafter"/>
</dbReference>
<dbReference type="InterPro" id="IPR020807">
    <property type="entry name" value="PKS_DH"/>
</dbReference>
<keyword evidence="4" id="KW-0808">Transferase</keyword>
<dbReference type="GO" id="GO:0006633">
    <property type="term" value="P:fatty acid biosynthetic process"/>
    <property type="evidence" value="ECO:0007669"/>
    <property type="project" value="InterPro"/>
</dbReference>
<dbReference type="InterPro" id="IPR018201">
    <property type="entry name" value="Ketoacyl_synth_AS"/>
</dbReference>
<dbReference type="InterPro" id="IPR016039">
    <property type="entry name" value="Thiolase-like"/>
</dbReference>
<dbReference type="Pfam" id="PF08242">
    <property type="entry name" value="Methyltransf_12"/>
    <property type="match status" value="1"/>
</dbReference>
<dbReference type="InterPro" id="IPR042104">
    <property type="entry name" value="PKS_dehydratase_sf"/>
</dbReference>
<dbReference type="InterPro" id="IPR050091">
    <property type="entry name" value="PKS_NRPS_Biosynth_Enz"/>
</dbReference>
<keyword evidence="2" id="KW-0596">Phosphopantetheine</keyword>
<dbReference type="InterPro" id="IPR049552">
    <property type="entry name" value="PKS_DH_N"/>
</dbReference>
<dbReference type="CDD" id="cd00833">
    <property type="entry name" value="PKS"/>
    <property type="match status" value="1"/>
</dbReference>
<dbReference type="InterPro" id="IPR014030">
    <property type="entry name" value="Ketoacyl_synth_N"/>
</dbReference>
<dbReference type="InterPro" id="IPR036291">
    <property type="entry name" value="NAD(P)-bd_dom_sf"/>
</dbReference>
<dbReference type="GO" id="GO:0004315">
    <property type="term" value="F:3-oxoacyl-[acyl-carrier-protein] synthase activity"/>
    <property type="evidence" value="ECO:0007669"/>
    <property type="project" value="InterPro"/>
</dbReference>
<keyword evidence="7" id="KW-0511">Multifunctional enzyme</keyword>
<evidence type="ECO:0000256" key="3">
    <source>
        <dbReference type="ARBA" id="ARBA00022553"/>
    </source>
</evidence>
<accession>A0AB34FKT4</accession>
<dbReference type="FunFam" id="3.40.50.720:FF:000209">
    <property type="entry name" value="Polyketide synthase Pks12"/>
    <property type="match status" value="1"/>
</dbReference>
<dbReference type="Pfam" id="PF14765">
    <property type="entry name" value="PS-DH"/>
    <property type="match status" value="1"/>
</dbReference>
<evidence type="ECO:0000313" key="12">
    <source>
        <dbReference type="EMBL" id="KAJ6439324.1"/>
    </source>
</evidence>
<dbReference type="CDD" id="cd02440">
    <property type="entry name" value="AdoMet_MTases"/>
    <property type="match status" value="1"/>
</dbReference>
<dbReference type="PROSITE" id="PS00606">
    <property type="entry name" value="KS3_1"/>
    <property type="match status" value="1"/>
</dbReference>
<dbReference type="InterPro" id="IPR049551">
    <property type="entry name" value="PKS_DH_C"/>
</dbReference>
<dbReference type="Gene3D" id="3.40.47.10">
    <property type="match status" value="1"/>
</dbReference>